<dbReference type="SUPFAM" id="SSF103473">
    <property type="entry name" value="MFS general substrate transporter"/>
    <property type="match status" value="1"/>
</dbReference>
<keyword evidence="6 7" id="KW-0472">Membrane</keyword>
<evidence type="ECO:0000256" key="3">
    <source>
        <dbReference type="ARBA" id="ARBA00022475"/>
    </source>
</evidence>
<feature type="transmembrane region" description="Helical" evidence="7">
    <location>
        <begin position="203"/>
        <end position="224"/>
    </location>
</feature>
<evidence type="ECO:0000256" key="5">
    <source>
        <dbReference type="ARBA" id="ARBA00022989"/>
    </source>
</evidence>
<evidence type="ECO:0000259" key="8">
    <source>
        <dbReference type="PROSITE" id="PS50850"/>
    </source>
</evidence>
<dbReference type="PANTHER" id="PTHR43124:SF3">
    <property type="entry name" value="CHLORAMPHENICOL EFFLUX PUMP RV0191"/>
    <property type="match status" value="1"/>
</dbReference>
<keyword evidence="5 7" id="KW-1133">Transmembrane helix</keyword>
<dbReference type="Proteomes" id="UP000254797">
    <property type="component" value="Unassembled WGS sequence"/>
</dbReference>
<dbReference type="PANTHER" id="PTHR43124">
    <property type="entry name" value="PURINE EFFLUX PUMP PBUE"/>
    <property type="match status" value="1"/>
</dbReference>
<dbReference type="Pfam" id="PF07690">
    <property type="entry name" value="MFS_1"/>
    <property type="match status" value="2"/>
</dbReference>
<dbReference type="InterPro" id="IPR020846">
    <property type="entry name" value="MFS_dom"/>
</dbReference>
<feature type="transmembrane region" description="Helical" evidence="7">
    <location>
        <begin position="80"/>
        <end position="100"/>
    </location>
</feature>
<keyword evidence="2" id="KW-0813">Transport</keyword>
<evidence type="ECO:0000256" key="7">
    <source>
        <dbReference type="SAM" id="Phobius"/>
    </source>
</evidence>
<dbReference type="PROSITE" id="PS50850">
    <property type="entry name" value="MFS"/>
    <property type="match status" value="1"/>
</dbReference>
<feature type="transmembrane region" description="Helical" evidence="7">
    <location>
        <begin position="357"/>
        <end position="378"/>
    </location>
</feature>
<dbReference type="AlphaFoldDB" id="A0A380JVC9"/>
<name>A0A380JVC9_STRDY</name>
<keyword evidence="4 7" id="KW-0812">Transmembrane</keyword>
<evidence type="ECO:0000313" key="9">
    <source>
        <dbReference type="EMBL" id="SUN50079.1"/>
    </source>
</evidence>
<comment type="subcellular location">
    <subcellularLocation>
        <location evidence="1">Cell membrane</location>
        <topology evidence="1">Multi-pass membrane protein</topology>
    </subcellularLocation>
</comment>
<proteinExistence type="predicted"/>
<organism evidence="9 10">
    <name type="scientific">Streptococcus dysgalactiae subsp. dysgalactiae</name>
    <dbReference type="NCBI Taxonomy" id="99822"/>
    <lineage>
        <taxon>Bacteria</taxon>
        <taxon>Bacillati</taxon>
        <taxon>Bacillota</taxon>
        <taxon>Bacilli</taxon>
        <taxon>Lactobacillales</taxon>
        <taxon>Streptococcaceae</taxon>
        <taxon>Streptococcus</taxon>
    </lineage>
</organism>
<gene>
    <name evidence="9" type="ORF">NCTC4670_01187</name>
</gene>
<evidence type="ECO:0000256" key="4">
    <source>
        <dbReference type="ARBA" id="ARBA00022692"/>
    </source>
</evidence>
<sequence>MKTKLPTKLAMLSISLFLMSHLAIAPAIPKLYALYHGQNPHIGLASVESLVTIPAMMITIFVMLSHLVVATLGKKKTIQLGLVLILVSGLVSFFTKQFVVALMCRLLLGVGIGLYNSLSISIISDYYEGDERASMIGFRTATLNIGKALTTFIVGLALLVGVNYTYIVYLLVIPVYIFFSKYVPEIDTSHLTLKKTTYIDQAVGYLMLITFFVGISYIGATIKIPSLLVNKYHYSSFYASNMLTILAISGILIGLVFGQLTKYLNDSIMAVMILLMGLGNLIFTFATHSALFILGALLIGASFVGAMSAVFDYIAKHFKREHNHFVTSLAITAGNIGVILTPVLLTKLPALWHWEMFVIPFYMTSGFMLVNLILYGLLKKAPFKEAR</sequence>
<reference evidence="9 10" key="1">
    <citation type="submission" date="2018-06" db="EMBL/GenBank/DDBJ databases">
        <authorList>
            <consortium name="Pathogen Informatics"/>
            <person name="Doyle S."/>
        </authorList>
    </citation>
    <scope>NUCLEOTIDE SEQUENCE [LARGE SCALE GENOMIC DNA]</scope>
    <source>
        <strain evidence="9 10">NCTC4670</strain>
    </source>
</reference>
<feature type="transmembrane region" description="Helical" evidence="7">
    <location>
        <begin position="292"/>
        <end position="313"/>
    </location>
</feature>
<protein>
    <submittedName>
        <fullName evidence="9">Nitrate transporter narT</fullName>
    </submittedName>
</protein>
<dbReference type="InterPro" id="IPR011701">
    <property type="entry name" value="MFS"/>
</dbReference>
<dbReference type="RefSeq" id="WP_115246192.1">
    <property type="nucleotide sequence ID" value="NZ_UHFG01000004.1"/>
</dbReference>
<dbReference type="Gene3D" id="1.20.1250.20">
    <property type="entry name" value="MFS general substrate transporter like domains"/>
    <property type="match status" value="2"/>
</dbReference>
<feature type="transmembrane region" description="Helical" evidence="7">
    <location>
        <begin position="236"/>
        <end position="256"/>
    </location>
</feature>
<evidence type="ECO:0000256" key="2">
    <source>
        <dbReference type="ARBA" id="ARBA00022448"/>
    </source>
</evidence>
<dbReference type="GO" id="GO:0005886">
    <property type="term" value="C:plasma membrane"/>
    <property type="evidence" value="ECO:0007669"/>
    <property type="project" value="UniProtKB-SubCell"/>
</dbReference>
<dbReference type="EMBL" id="UHFG01000004">
    <property type="protein sequence ID" value="SUN50079.1"/>
    <property type="molecule type" value="Genomic_DNA"/>
</dbReference>
<feature type="transmembrane region" description="Helical" evidence="7">
    <location>
        <begin position="268"/>
        <end position="286"/>
    </location>
</feature>
<keyword evidence="3" id="KW-1003">Cell membrane</keyword>
<evidence type="ECO:0000256" key="6">
    <source>
        <dbReference type="ARBA" id="ARBA00023136"/>
    </source>
</evidence>
<dbReference type="InterPro" id="IPR050189">
    <property type="entry name" value="MFS_Efflux_Transporters"/>
</dbReference>
<dbReference type="GO" id="GO:0022857">
    <property type="term" value="F:transmembrane transporter activity"/>
    <property type="evidence" value="ECO:0007669"/>
    <property type="project" value="InterPro"/>
</dbReference>
<feature type="transmembrane region" description="Helical" evidence="7">
    <location>
        <begin position="51"/>
        <end position="73"/>
    </location>
</feature>
<feature type="transmembrane region" description="Helical" evidence="7">
    <location>
        <begin position="325"/>
        <end position="345"/>
    </location>
</feature>
<dbReference type="InterPro" id="IPR036259">
    <property type="entry name" value="MFS_trans_sf"/>
</dbReference>
<evidence type="ECO:0000256" key="1">
    <source>
        <dbReference type="ARBA" id="ARBA00004651"/>
    </source>
</evidence>
<accession>A0A380JVC9</accession>
<feature type="domain" description="Major facilitator superfamily (MFS) profile" evidence="8">
    <location>
        <begin position="6"/>
        <end position="383"/>
    </location>
</feature>
<evidence type="ECO:0000313" key="10">
    <source>
        <dbReference type="Proteomes" id="UP000254797"/>
    </source>
</evidence>